<accession>A0A383B492</accession>
<evidence type="ECO:0000259" key="1">
    <source>
        <dbReference type="Pfam" id="PF00535"/>
    </source>
</evidence>
<gene>
    <name evidence="2" type="ORF">METZ01_LOCUS467791</name>
</gene>
<dbReference type="InterPro" id="IPR001173">
    <property type="entry name" value="Glyco_trans_2-like"/>
</dbReference>
<dbReference type="CDD" id="cd02511">
    <property type="entry name" value="Beta4Glucosyltransferase"/>
    <property type="match status" value="1"/>
</dbReference>
<dbReference type="InterPro" id="IPR029044">
    <property type="entry name" value="Nucleotide-diphossugar_trans"/>
</dbReference>
<dbReference type="EMBL" id="UINC01197444">
    <property type="protein sequence ID" value="SVE14937.1"/>
    <property type="molecule type" value="Genomic_DNA"/>
</dbReference>
<dbReference type="PANTHER" id="PTHR43630">
    <property type="entry name" value="POLY-BETA-1,6-N-ACETYL-D-GLUCOSAMINE SYNTHASE"/>
    <property type="match status" value="1"/>
</dbReference>
<evidence type="ECO:0000313" key="2">
    <source>
        <dbReference type="EMBL" id="SVE14937.1"/>
    </source>
</evidence>
<name>A0A383B492_9ZZZZ</name>
<protein>
    <recommendedName>
        <fullName evidence="1">Glycosyltransferase 2-like domain-containing protein</fullName>
    </recommendedName>
</protein>
<proteinExistence type="predicted"/>
<organism evidence="2">
    <name type="scientific">marine metagenome</name>
    <dbReference type="NCBI Taxonomy" id="408172"/>
    <lineage>
        <taxon>unclassified sequences</taxon>
        <taxon>metagenomes</taxon>
        <taxon>ecological metagenomes</taxon>
    </lineage>
</organism>
<dbReference type="Gene3D" id="3.90.550.10">
    <property type="entry name" value="Spore Coat Polysaccharide Biosynthesis Protein SpsA, Chain A"/>
    <property type="match status" value="1"/>
</dbReference>
<reference evidence="2" key="1">
    <citation type="submission" date="2018-05" db="EMBL/GenBank/DDBJ databases">
        <authorList>
            <person name="Lanie J.A."/>
            <person name="Ng W.-L."/>
            <person name="Kazmierczak K.M."/>
            <person name="Andrzejewski T.M."/>
            <person name="Davidsen T.M."/>
            <person name="Wayne K.J."/>
            <person name="Tettelin H."/>
            <person name="Glass J.I."/>
            <person name="Rusch D."/>
            <person name="Podicherti R."/>
            <person name="Tsui H.-C.T."/>
            <person name="Winkler M.E."/>
        </authorList>
    </citation>
    <scope>NUCLEOTIDE SEQUENCE</scope>
</reference>
<dbReference type="AlphaFoldDB" id="A0A383B492"/>
<dbReference type="PANTHER" id="PTHR43630:SF2">
    <property type="entry name" value="GLYCOSYLTRANSFERASE"/>
    <property type="match status" value="1"/>
</dbReference>
<dbReference type="Pfam" id="PF00535">
    <property type="entry name" value="Glycos_transf_2"/>
    <property type="match status" value="1"/>
</dbReference>
<feature type="non-terminal residue" evidence="2">
    <location>
        <position position="1"/>
    </location>
</feature>
<sequence length="241" mass="27991">VLWADEIIVADSHSTDGTSEIASQLGAKVIHIPFKGYGDLRNQAISHCSGDWIFNLDSDERCSEKFRDEIIALIDNAPLDIYKVPRRSFFMGRWIKHSGWYPDYRHPQLFRNGKMKYSMELVHEGIISQSDKKIGVIKNHIWQFPYKNTEEIMHKANRYSTLGVKKLQEKGKNSTVFKAFLHGFWSFIKHYIFRLGFLDGGPGFVIAFSTCQGTFYRYIKLMDAQKNWKPPSVNPIYKSQK</sequence>
<feature type="domain" description="Glycosyltransferase 2-like" evidence="1">
    <location>
        <begin position="5"/>
        <end position="111"/>
    </location>
</feature>
<dbReference type="SUPFAM" id="SSF53448">
    <property type="entry name" value="Nucleotide-diphospho-sugar transferases"/>
    <property type="match status" value="1"/>
</dbReference>